<dbReference type="GO" id="GO:0005886">
    <property type="term" value="C:plasma membrane"/>
    <property type="evidence" value="ECO:0007669"/>
    <property type="project" value="UniProtKB-SubCell"/>
</dbReference>
<dbReference type="Proteomes" id="UP000194003">
    <property type="component" value="Unassembled WGS sequence"/>
</dbReference>
<dbReference type="InterPro" id="IPR038266">
    <property type="entry name" value="NapC/NirT_cytc_sf"/>
</dbReference>
<feature type="domain" description="NapC/NirT cytochrome c N-terminal" evidence="15">
    <location>
        <begin position="1"/>
        <end position="165"/>
    </location>
</feature>
<feature type="binding site" description="covalent" evidence="13">
    <location>
        <position position="123"/>
    </location>
    <ligand>
        <name>heme</name>
        <dbReference type="ChEBI" id="CHEBI:30413"/>
        <label>3</label>
    </ligand>
</feature>
<feature type="binding site" description="covalent" evidence="13">
    <location>
        <position position="58"/>
    </location>
    <ligand>
        <name>heme</name>
        <dbReference type="ChEBI" id="CHEBI:30413"/>
        <label>2</label>
    </ligand>
</feature>
<evidence type="ECO:0000313" key="17">
    <source>
        <dbReference type="Proteomes" id="UP000194003"/>
    </source>
</evidence>
<evidence type="ECO:0000256" key="12">
    <source>
        <dbReference type="PIRNR" id="PIRNR000013"/>
    </source>
</evidence>
<organism evidence="16 17">
    <name type="scientific">Magnetofaba australis IT-1</name>
    <dbReference type="NCBI Taxonomy" id="1434232"/>
    <lineage>
        <taxon>Bacteria</taxon>
        <taxon>Pseudomonadati</taxon>
        <taxon>Pseudomonadota</taxon>
        <taxon>Magnetococcia</taxon>
        <taxon>Magnetococcales</taxon>
        <taxon>Magnetococcaceae</taxon>
        <taxon>Magnetofaba</taxon>
    </lineage>
</organism>
<dbReference type="GO" id="GO:0009061">
    <property type="term" value="P:anaerobic respiration"/>
    <property type="evidence" value="ECO:0007669"/>
    <property type="project" value="TreeGrafter"/>
</dbReference>
<keyword evidence="3 12" id="KW-0813">Transport</keyword>
<feature type="binding site" description="axial binding residue" evidence="14">
    <location>
        <position position="82"/>
    </location>
    <ligand>
        <name>heme</name>
        <dbReference type="ChEBI" id="CHEBI:30413"/>
        <label>1</label>
    </ligand>
    <ligandPart>
        <name>Fe</name>
        <dbReference type="ChEBI" id="CHEBI:18248"/>
    </ligandPart>
</feature>
<dbReference type="GO" id="GO:0019333">
    <property type="term" value="P:denitrification pathway"/>
    <property type="evidence" value="ECO:0007669"/>
    <property type="project" value="InterPro"/>
</dbReference>
<dbReference type="InterPro" id="IPR005126">
    <property type="entry name" value="NapC/NirT_cyt_c_N"/>
</dbReference>
<feature type="binding site" description="axial binding residue" evidence="14">
    <location>
        <position position="124"/>
    </location>
    <ligand>
        <name>heme</name>
        <dbReference type="ChEBI" id="CHEBI:30413"/>
        <label>3</label>
    </ligand>
    <ligandPart>
        <name>Fe</name>
        <dbReference type="ChEBI" id="CHEBI:18248"/>
    </ligandPart>
</feature>
<keyword evidence="4" id="KW-1003">Cell membrane</keyword>
<comment type="subcellular location">
    <subcellularLocation>
        <location evidence="1">Cell membrane</location>
        <topology evidence="1">Single-pass membrane protein</topology>
    </subcellularLocation>
</comment>
<dbReference type="InterPro" id="IPR051174">
    <property type="entry name" value="Cytochrome_c-type_ET"/>
</dbReference>
<feature type="binding site" description="covalent" evidence="13">
    <location>
        <position position="29"/>
    </location>
    <ligand>
        <name>heme</name>
        <dbReference type="ChEBI" id="CHEBI:30413"/>
        <label>1</label>
    </ligand>
</feature>
<dbReference type="InterPro" id="IPR036280">
    <property type="entry name" value="Multihaem_cyt_sf"/>
</dbReference>
<dbReference type="SUPFAM" id="SSF48695">
    <property type="entry name" value="Multiheme cytochromes"/>
    <property type="match status" value="1"/>
</dbReference>
<feature type="binding site" description="axial binding residue" evidence="14">
    <location>
        <position position="156"/>
    </location>
    <ligand>
        <name>heme</name>
        <dbReference type="ChEBI" id="CHEBI:30413"/>
        <label>4</label>
    </ligand>
    <ligandPart>
        <name>Fe</name>
        <dbReference type="ChEBI" id="CHEBI:18248"/>
    </ligandPart>
</feature>
<dbReference type="GO" id="GO:0020037">
    <property type="term" value="F:heme binding"/>
    <property type="evidence" value="ECO:0007669"/>
    <property type="project" value="InterPro"/>
</dbReference>
<keyword evidence="8 12" id="KW-0249">Electron transport</keyword>
<comment type="cofactor">
    <cofactor evidence="13">
        <name>heme</name>
        <dbReference type="ChEBI" id="CHEBI:30413"/>
    </cofactor>
    <text evidence="13">Binds 4 heme groups per subunit.</text>
</comment>
<dbReference type="EMBL" id="LVJN01000019">
    <property type="protein sequence ID" value="OSM04351.1"/>
    <property type="molecule type" value="Genomic_DNA"/>
</dbReference>
<dbReference type="GO" id="GO:0046872">
    <property type="term" value="F:metal ion binding"/>
    <property type="evidence" value="ECO:0007669"/>
    <property type="project" value="UniProtKB-KW"/>
</dbReference>
<keyword evidence="17" id="KW-1185">Reference proteome</keyword>
<evidence type="ECO:0000256" key="11">
    <source>
        <dbReference type="ARBA" id="ARBA00023136"/>
    </source>
</evidence>
<evidence type="ECO:0000256" key="8">
    <source>
        <dbReference type="ARBA" id="ARBA00022982"/>
    </source>
</evidence>
<accession>A0A1Y2K7B4</accession>
<evidence type="ECO:0000256" key="5">
    <source>
        <dbReference type="ARBA" id="ARBA00022617"/>
    </source>
</evidence>
<comment type="caution">
    <text evidence="16">The sequence shown here is derived from an EMBL/GenBank/DDBJ whole genome shotgun (WGS) entry which is preliminary data.</text>
</comment>
<proteinExistence type="inferred from homology"/>
<dbReference type="Gene3D" id="1.10.3820.10">
    <property type="entry name" value="Di-heme elbow motif domain"/>
    <property type="match status" value="1"/>
</dbReference>
<dbReference type="PANTHER" id="PTHR30333:SF3">
    <property type="entry name" value="CYTOCHROME C-TYPE PROTEIN TORY"/>
    <property type="match status" value="1"/>
</dbReference>
<comment type="PTM">
    <text evidence="12">Binds 4 heme groups per subunit.</text>
</comment>
<keyword evidence="6" id="KW-0812">Transmembrane</keyword>
<feature type="binding site" description="covalent" evidence="13">
    <location>
        <position position="26"/>
    </location>
    <ligand>
        <name>heme</name>
        <dbReference type="ChEBI" id="CHEBI:30413"/>
        <label>1</label>
    </ligand>
</feature>
<evidence type="ECO:0000256" key="3">
    <source>
        <dbReference type="ARBA" id="ARBA00022448"/>
    </source>
</evidence>
<protein>
    <recommendedName>
        <fullName evidence="12">Cytochrome c-type protein</fullName>
    </recommendedName>
</protein>
<feature type="binding site" evidence="13">
    <location>
        <position position="82"/>
    </location>
    <ligand>
        <name>a menaquinol</name>
        <dbReference type="ChEBI" id="CHEBI:18151"/>
    </ligand>
</feature>
<keyword evidence="11" id="KW-0472">Membrane</keyword>
<evidence type="ECO:0000256" key="4">
    <source>
        <dbReference type="ARBA" id="ARBA00022475"/>
    </source>
</evidence>
<comment type="similarity">
    <text evidence="2">Belongs to the NapC/NirT/NrfH family.</text>
</comment>
<dbReference type="PANTHER" id="PTHR30333">
    <property type="entry name" value="CYTOCHROME C-TYPE PROTEIN"/>
    <property type="match status" value="1"/>
</dbReference>
<feature type="binding site" description="covalent" evidence="13">
    <location>
        <position position="152"/>
    </location>
    <ligand>
        <name>heme</name>
        <dbReference type="ChEBI" id="CHEBI:30413"/>
        <label>4</label>
    </ligand>
</feature>
<evidence type="ECO:0000259" key="15">
    <source>
        <dbReference type="Pfam" id="PF03264"/>
    </source>
</evidence>
<keyword evidence="10 12" id="KW-0408">Iron</keyword>
<evidence type="ECO:0000256" key="14">
    <source>
        <dbReference type="PIRSR" id="PIRSR000013-2"/>
    </source>
</evidence>
<reference evidence="16 17" key="1">
    <citation type="journal article" date="2016" name="BMC Genomics">
        <title>Combined genomic and structural analyses of a cultured magnetotactic bacterium reveals its niche adaptation to a dynamic environment.</title>
        <authorList>
            <person name="Araujo A.C."/>
            <person name="Morillo V."/>
            <person name="Cypriano J."/>
            <person name="Teixeira L.C."/>
            <person name="Leao P."/>
            <person name="Lyra S."/>
            <person name="Almeida L.G."/>
            <person name="Bazylinski D.A."/>
            <person name="Vasconcellos A.T."/>
            <person name="Abreu F."/>
            <person name="Lins U."/>
        </authorList>
    </citation>
    <scope>NUCLEOTIDE SEQUENCE [LARGE SCALE GENOMIC DNA]</scope>
    <source>
        <strain evidence="16 17">IT-1</strain>
    </source>
</reference>
<feature type="binding site" description="covalent" evidence="13">
    <location>
        <position position="155"/>
    </location>
    <ligand>
        <name>heme</name>
        <dbReference type="ChEBI" id="CHEBI:30413"/>
        <label>4</label>
    </ligand>
</feature>
<sequence length="173" mass="19936">MGAVVGFIAFGLLQWGMARTNALPFCVSCHSMTFPYAEYKQSPHYRNPSGARAECSDCHVPHDKDFDGWVDKLTAKVLAAKDVYHEILGSIDSREKFEAKRWVMANRVWDKMKRRDSAECRHCHAWDAMLFAEQDRLASRRHRRAMEEGETCIDCHKGIAHEEPEEPEEPEKP</sequence>
<feature type="binding site" description="axial binding residue" evidence="14">
    <location>
        <position position="161"/>
    </location>
    <ligand>
        <name>heme</name>
        <dbReference type="ChEBI" id="CHEBI:30413"/>
        <label>2</label>
    </ligand>
    <ligandPart>
        <name>Fe</name>
        <dbReference type="ChEBI" id="CHEBI:18248"/>
    </ligandPart>
</feature>
<keyword evidence="5 12" id="KW-0349">Heme</keyword>
<gene>
    <name evidence="16" type="ORF">MAIT1_04245</name>
</gene>
<evidence type="ECO:0000256" key="9">
    <source>
        <dbReference type="ARBA" id="ARBA00022989"/>
    </source>
</evidence>
<dbReference type="GO" id="GO:0009055">
    <property type="term" value="F:electron transfer activity"/>
    <property type="evidence" value="ECO:0007669"/>
    <property type="project" value="TreeGrafter"/>
</dbReference>
<dbReference type="PIRSF" id="PIRSF000013">
    <property type="entry name" value="4_hem_cytochrm_NapC"/>
    <property type="match status" value="1"/>
</dbReference>
<evidence type="ECO:0000313" key="16">
    <source>
        <dbReference type="EMBL" id="OSM04351.1"/>
    </source>
</evidence>
<dbReference type="STRING" id="1434232.MAIT1_04245"/>
<feature type="binding site" description="covalent" evidence="13">
    <location>
        <position position="120"/>
    </location>
    <ligand>
        <name>heme</name>
        <dbReference type="ChEBI" id="CHEBI:30413"/>
        <label>3</label>
    </ligand>
</feature>
<keyword evidence="9" id="KW-1133">Transmembrane helix</keyword>
<name>A0A1Y2K7B4_9PROT</name>
<evidence type="ECO:0000256" key="2">
    <source>
        <dbReference type="ARBA" id="ARBA00007395"/>
    </source>
</evidence>
<feature type="binding site" description="covalent" evidence="13">
    <location>
        <position position="55"/>
    </location>
    <ligand>
        <name>heme</name>
        <dbReference type="ChEBI" id="CHEBI:30413"/>
        <label>2</label>
    </ligand>
</feature>
<evidence type="ECO:0000256" key="1">
    <source>
        <dbReference type="ARBA" id="ARBA00004162"/>
    </source>
</evidence>
<dbReference type="InterPro" id="IPR024717">
    <property type="entry name" value="NapC/NirT/NrfH"/>
</dbReference>
<feature type="binding site" description="axial binding residue" evidence="14">
    <location>
        <position position="59"/>
    </location>
    <ligand>
        <name>heme</name>
        <dbReference type="ChEBI" id="CHEBI:30413"/>
        <label>2</label>
    </ligand>
    <ligandPart>
        <name>Fe</name>
        <dbReference type="ChEBI" id="CHEBI:18248"/>
    </ligandPart>
</feature>
<dbReference type="FunFam" id="1.10.3820.10:FF:000001">
    <property type="entry name" value="Cytochrome c-type protein"/>
    <property type="match status" value="1"/>
</dbReference>
<evidence type="ECO:0000256" key="13">
    <source>
        <dbReference type="PIRSR" id="PIRSR000013-1"/>
    </source>
</evidence>
<evidence type="ECO:0000256" key="10">
    <source>
        <dbReference type="ARBA" id="ARBA00023004"/>
    </source>
</evidence>
<dbReference type="Pfam" id="PF03264">
    <property type="entry name" value="Cytochrom_NNT"/>
    <property type="match status" value="1"/>
</dbReference>
<keyword evidence="7 12" id="KW-0479">Metal-binding</keyword>
<feature type="binding site" description="axial binding residue" evidence="14">
    <location>
        <position position="32"/>
    </location>
    <ligand>
        <name>heme</name>
        <dbReference type="ChEBI" id="CHEBI:30413"/>
        <label>1</label>
    </ligand>
    <ligandPart>
        <name>Fe</name>
        <dbReference type="ChEBI" id="CHEBI:18248"/>
    </ligandPart>
</feature>
<evidence type="ECO:0000256" key="7">
    <source>
        <dbReference type="ARBA" id="ARBA00022723"/>
    </source>
</evidence>
<dbReference type="AlphaFoldDB" id="A0A1Y2K7B4"/>
<evidence type="ECO:0000256" key="6">
    <source>
        <dbReference type="ARBA" id="ARBA00022692"/>
    </source>
</evidence>